<evidence type="ECO:0000313" key="3">
    <source>
        <dbReference type="Proteomes" id="UP001372338"/>
    </source>
</evidence>
<dbReference type="Proteomes" id="UP001372338">
    <property type="component" value="Unassembled WGS sequence"/>
</dbReference>
<organism evidence="2 3">
    <name type="scientific">Crotalaria pallida</name>
    <name type="common">Smooth rattlebox</name>
    <name type="synonym">Crotalaria striata</name>
    <dbReference type="NCBI Taxonomy" id="3830"/>
    <lineage>
        <taxon>Eukaryota</taxon>
        <taxon>Viridiplantae</taxon>
        <taxon>Streptophyta</taxon>
        <taxon>Embryophyta</taxon>
        <taxon>Tracheophyta</taxon>
        <taxon>Spermatophyta</taxon>
        <taxon>Magnoliopsida</taxon>
        <taxon>eudicotyledons</taxon>
        <taxon>Gunneridae</taxon>
        <taxon>Pentapetalae</taxon>
        <taxon>rosids</taxon>
        <taxon>fabids</taxon>
        <taxon>Fabales</taxon>
        <taxon>Fabaceae</taxon>
        <taxon>Papilionoideae</taxon>
        <taxon>50 kb inversion clade</taxon>
        <taxon>genistoids sensu lato</taxon>
        <taxon>core genistoids</taxon>
        <taxon>Crotalarieae</taxon>
        <taxon>Crotalaria</taxon>
    </lineage>
</organism>
<accession>A0AAN9FHN7</accession>
<feature type="region of interest" description="Disordered" evidence="1">
    <location>
        <begin position="222"/>
        <end position="245"/>
    </location>
</feature>
<feature type="compositionally biased region" description="Low complexity" evidence="1">
    <location>
        <begin position="147"/>
        <end position="156"/>
    </location>
</feature>
<evidence type="ECO:0000313" key="2">
    <source>
        <dbReference type="EMBL" id="KAK7274636.1"/>
    </source>
</evidence>
<feature type="region of interest" description="Disordered" evidence="1">
    <location>
        <begin position="132"/>
        <end position="156"/>
    </location>
</feature>
<proteinExistence type="predicted"/>
<gene>
    <name evidence="2" type="ORF">RIF29_15732</name>
</gene>
<name>A0AAN9FHN7_CROPI</name>
<dbReference type="AlphaFoldDB" id="A0AAN9FHN7"/>
<sequence>MEQAWWALSPSSSSRNLKAGLEKSEDGSAPPIIEGGMTGETATIGPERLIPLTIHSAGIDPVLGYEVAGGDLRTWTVATAIPPLVVAGGVETENRVEFTWPLPLRFHGGGDGQPRFAAEAWWALSPSSSSRNLKAGLEKSEDGSAPPIIEGGMTGETTTIGPERLIPLTIHSAGIDPVLGYEVTGGDLRTWAVATAIPPLVVAGGVETENRAWWALSPSSSSRNLKAGLEKSEDGSAPPIIEGGMTGETATIGPERLIPLTIHSAGIDPVLGYEVTGGDLRTWAVATAIPPLVVAGGVETENRVEFTWPLPLRFHGGGDGQPRSLSFLFF</sequence>
<reference evidence="2 3" key="1">
    <citation type="submission" date="2024-01" db="EMBL/GenBank/DDBJ databases">
        <title>The genomes of 5 underutilized Papilionoideae crops provide insights into root nodulation and disease resistanc.</title>
        <authorList>
            <person name="Yuan L."/>
        </authorList>
    </citation>
    <scope>NUCLEOTIDE SEQUENCE [LARGE SCALE GENOMIC DNA]</scope>
    <source>
        <strain evidence="2">ZHUSHIDOU_FW_LH</strain>
        <tissue evidence="2">Leaf</tissue>
    </source>
</reference>
<comment type="caution">
    <text evidence="2">The sequence shown here is derived from an EMBL/GenBank/DDBJ whole genome shotgun (WGS) entry which is preliminary data.</text>
</comment>
<evidence type="ECO:0000256" key="1">
    <source>
        <dbReference type="SAM" id="MobiDB-lite"/>
    </source>
</evidence>
<keyword evidence="3" id="KW-1185">Reference proteome</keyword>
<feature type="region of interest" description="Disordered" evidence="1">
    <location>
        <begin position="1"/>
        <end position="37"/>
    </location>
</feature>
<protein>
    <submittedName>
        <fullName evidence="2">Uncharacterized protein</fullName>
    </submittedName>
</protein>
<dbReference type="EMBL" id="JAYWIO010000003">
    <property type="protein sequence ID" value="KAK7274636.1"/>
    <property type="molecule type" value="Genomic_DNA"/>
</dbReference>